<dbReference type="CDD" id="cd09110">
    <property type="entry name" value="PLDc_CLS_1"/>
    <property type="match status" value="1"/>
</dbReference>
<evidence type="ECO:0000313" key="3">
    <source>
        <dbReference type="EMBL" id="NYI98688.1"/>
    </source>
</evidence>
<dbReference type="PROSITE" id="PS50035">
    <property type="entry name" value="PLD"/>
    <property type="match status" value="2"/>
</dbReference>
<dbReference type="CDD" id="cd09159">
    <property type="entry name" value="PLDc_ybhO_like_2"/>
    <property type="match status" value="1"/>
</dbReference>
<dbReference type="Proteomes" id="UP000575985">
    <property type="component" value="Unassembled WGS sequence"/>
</dbReference>
<gene>
    <name evidence="3" type="ORF">HNR12_004965</name>
</gene>
<dbReference type="EMBL" id="JACCFO010000001">
    <property type="protein sequence ID" value="NYI98688.1"/>
    <property type="molecule type" value="Genomic_DNA"/>
</dbReference>
<dbReference type="Gene3D" id="3.30.870.10">
    <property type="entry name" value="Endonuclease Chain A"/>
    <property type="match status" value="2"/>
</dbReference>
<sequence>MHPATLALGSLGLETNNMSRRRSVVTKILLRVLLGFFAAQLAVILGLIGINQWRKRVRPHHAGFPRTPPTSVRVAESDITTYTYGEDLYRDMLEAIRGARHRIMFESYIVKGDATGHEFKRALIEAARRGVEVYVVYDAFANLVVPRSFFRFPPEVNVIEYPLLRPGLLLLDIRKSGRDHRKILTVDGEVGFIGGYNVGSVYATQWRDTHLRISGPSVWELENAFRDFWNMLRTDDQPEIADTGTHEWTPSIRAHRNVPEQLVYPIRGMYLEAIDRAHTHIYITQAYFIPDREILAALVRAAQRGVDVRILIPERSNHIVADWISRGFYSELLRGGVRLCLYQDAMVHAKTATIDGRWSTVGTANVDRLSLTGNYEINVEIFDEGLAYHLEQVFAKDCTNVRVLTAEEWSRRPVVAKLCETLLVPLRPLL</sequence>
<feature type="transmembrane region" description="Helical" evidence="1">
    <location>
        <begin position="28"/>
        <end position="50"/>
    </location>
</feature>
<comment type="caution">
    <text evidence="3">The sequence shown here is derived from an EMBL/GenBank/DDBJ whole genome shotgun (WGS) entry which is preliminary data.</text>
</comment>
<keyword evidence="4" id="KW-1185">Reference proteome</keyword>
<dbReference type="InterPro" id="IPR025202">
    <property type="entry name" value="PLD-like_dom"/>
</dbReference>
<dbReference type="EC" id="2.7.8.-" evidence="3"/>
<dbReference type="AlphaFoldDB" id="A0A853BTN2"/>
<keyword evidence="1" id="KW-1133">Transmembrane helix</keyword>
<keyword evidence="1" id="KW-0812">Transmembrane</keyword>
<dbReference type="PANTHER" id="PTHR21248">
    <property type="entry name" value="CARDIOLIPIN SYNTHASE"/>
    <property type="match status" value="1"/>
</dbReference>
<dbReference type="GO" id="GO:0030572">
    <property type="term" value="F:phosphatidyltransferase activity"/>
    <property type="evidence" value="ECO:0007669"/>
    <property type="project" value="UniProtKB-ARBA"/>
</dbReference>
<protein>
    <submittedName>
        <fullName evidence="3">Cardiolipin synthase</fullName>
        <ecNumber evidence="3">2.7.8.-</ecNumber>
    </submittedName>
</protein>
<dbReference type="InterPro" id="IPR001736">
    <property type="entry name" value="PLipase_D/transphosphatidylase"/>
</dbReference>
<keyword evidence="3" id="KW-0808">Transferase</keyword>
<dbReference type="SUPFAM" id="SSF56024">
    <property type="entry name" value="Phospholipase D/nuclease"/>
    <property type="match status" value="2"/>
</dbReference>
<dbReference type="SMART" id="SM00155">
    <property type="entry name" value="PLDc"/>
    <property type="match status" value="2"/>
</dbReference>
<feature type="domain" description="PLD phosphodiesterase" evidence="2">
    <location>
        <begin position="175"/>
        <end position="202"/>
    </location>
</feature>
<feature type="domain" description="PLD phosphodiesterase" evidence="2">
    <location>
        <begin position="343"/>
        <end position="370"/>
    </location>
</feature>
<proteinExistence type="predicted"/>
<dbReference type="PANTHER" id="PTHR21248:SF22">
    <property type="entry name" value="PHOSPHOLIPASE D"/>
    <property type="match status" value="1"/>
</dbReference>
<dbReference type="GO" id="GO:0032049">
    <property type="term" value="P:cardiolipin biosynthetic process"/>
    <property type="evidence" value="ECO:0007669"/>
    <property type="project" value="UniProtKB-ARBA"/>
</dbReference>
<evidence type="ECO:0000256" key="1">
    <source>
        <dbReference type="SAM" id="Phobius"/>
    </source>
</evidence>
<evidence type="ECO:0000313" key="4">
    <source>
        <dbReference type="Proteomes" id="UP000575985"/>
    </source>
</evidence>
<reference evidence="3 4" key="1">
    <citation type="submission" date="2020-07" db="EMBL/GenBank/DDBJ databases">
        <title>Sequencing the genomes of 1000 actinobacteria strains.</title>
        <authorList>
            <person name="Klenk H.-P."/>
        </authorList>
    </citation>
    <scope>NUCLEOTIDE SEQUENCE [LARGE SCALE GENOMIC DNA]</scope>
    <source>
        <strain evidence="3 4">DSM 45927</strain>
    </source>
</reference>
<dbReference type="Pfam" id="PF13091">
    <property type="entry name" value="PLDc_2"/>
    <property type="match status" value="2"/>
</dbReference>
<accession>A0A853BTN2</accession>
<keyword evidence="1" id="KW-0472">Membrane</keyword>
<evidence type="ECO:0000259" key="2">
    <source>
        <dbReference type="PROSITE" id="PS50035"/>
    </source>
</evidence>
<organism evidence="3 4">
    <name type="scientific">Streptomonospora nanhaiensis</name>
    <dbReference type="NCBI Taxonomy" id="1323731"/>
    <lineage>
        <taxon>Bacteria</taxon>
        <taxon>Bacillati</taxon>
        <taxon>Actinomycetota</taxon>
        <taxon>Actinomycetes</taxon>
        <taxon>Streptosporangiales</taxon>
        <taxon>Nocardiopsidaceae</taxon>
        <taxon>Streptomonospora</taxon>
    </lineage>
</organism>
<name>A0A853BTN2_9ACTN</name>